<sequence>MSRIRRIRVGSDEILYWILCDPSMGLFDLGRALFSGILSCDLAPTLIFRISTSVIGSLKVKTGVMEKLSIPLDRAR</sequence>
<dbReference type="Proteomes" id="UP000663852">
    <property type="component" value="Unassembled WGS sequence"/>
</dbReference>
<comment type="caution">
    <text evidence="1">The sequence shown here is derived from an EMBL/GenBank/DDBJ whole genome shotgun (WGS) entry which is preliminary data.</text>
</comment>
<dbReference type="EMBL" id="CAJNOJ010000009">
    <property type="protein sequence ID" value="CAF0774480.1"/>
    <property type="molecule type" value="Genomic_DNA"/>
</dbReference>
<evidence type="ECO:0000313" key="1">
    <source>
        <dbReference type="EMBL" id="CAF0774480.1"/>
    </source>
</evidence>
<dbReference type="AlphaFoldDB" id="A0A813QZX7"/>
<name>A0A813QZX7_ADIRI</name>
<gene>
    <name evidence="1" type="ORF">EDS130_LOCUS3495</name>
</gene>
<organism evidence="1 2">
    <name type="scientific">Adineta ricciae</name>
    <name type="common">Rotifer</name>
    <dbReference type="NCBI Taxonomy" id="249248"/>
    <lineage>
        <taxon>Eukaryota</taxon>
        <taxon>Metazoa</taxon>
        <taxon>Spiralia</taxon>
        <taxon>Gnathifera</taxon>
        <taxon>Rotifera</taxon>
        <taxon>Eurotatoria</taxon>
        <taxon>Bdelloidea</taxon>
        <taxon>Adinetida</taxon>
        <taxon>Adinetidae</taxon>
        <taxon>Adineta</taxon>
    </lineage>
</organism>
<proteinExistence type="predicted"/>
<reference evidence="1" key="1">
    <citation type="submission" date="2021-02" db="EMBL/GenBank/DDBJ databases">
        <authorList>
            <person name="Nowell W R."/>
        </authorList>
    </citation>
    <scope>NUCLEOTIDE SEQUENCE</scope>
</reference>
<evidence type="ECO:0000313" key="2">
    <source>
        <dbReference type="Proteomes" id="UP000663852"/>
    </source>
</evidence>
<accession>A0A813QZX7</accession>
<protein>
    <submittedName>
        <fullName evidence="1">Uncharacterized protein</fullName>
    </submittedName>
</protein>